<evidence type="ECO:0000256" key="10">
    <source>
        <dbReference type="ARBA" id="ARBA00022840"/>
    </source>
</evidence>
<evidence type="ECO:0000256" key="3">
    <source>
        <dbReference type="ARBA" id="ARBA00012438"/>
    </source>
</evidence>
<dbReference type="CDD" id="cd17546">
    <property type="entry name" value="REC_hyHK_CKI1_RcsC-like"/>
    <property type="match status" value="1"/>
</dbReference>
<keyword evidence="6" id="KW-0808">Transferase</keyword>
<evidence type="ECO:0000259" key="14">
    <source>
        <dbReference type="PROSITE" id="PS50109"/>
    </source>
</evidence>
<dbReference type="InterPro" id="IPR036890">
    <property type="entry name" value="HATPase_C_sf"/>
</dbReference>
<dbReference type="Pfam" id="PF00072">
    <property type="entry name" value="Response_reg"/>
    <property type="match status" value="1"/>
</dbReference>
<organism evidence="17">
    <name type="scientific">hydrothermal vent metagenome</name>
    <dbReference type="NCBI Taxonomy" id="652676"/>
    <lineage>
        <taxon>unclassified sequences</taxon>
        <taxon>metagenomes</taxon>
        <taxon>ecological metagenomes</taxon>
    </lineage>
</organism>
<dbReference type="SUPFAM" id="SSF55781">
    <property type="entry name" value="GAF domain-like"/>
    <property type="match status" value="1"/>
</dbReference>
<evidence type="ECO:0000256" key="12">
    <source>
        <dbReference type="ARBA" id="ARBA00023012"/>
    </source>
</evidence>
<feature type="domain" description="HPt" evidence="16">
    <location>
        <begin position="748"/>
        <end position="842"/>
    </location>
</feature>
<dbReference type="Pfam" id="PF00512">
    <property type="entry name" value="HisKA"/>
    <property type="match status" value="1"/>
</dbReference>
<keyword evidence="9 17" id="KW-0418">Kinase</keyword>
<keyword evidence="13" id="KW-0472">Membrane</keyword>
<dbReference type="InterPro" id="IPR036097">
    <property type="entry name" value="HisK_dim/P_sf"/>
</dbReference>
<keyword evidence="4" id="KW-1003">Cell membrane</keyword>
<comment type="subcellular location">
    <subcellularLocation>
        <location evidence="2">Cell membrane</location>
        <topology evidence="2">Multi-pass membrane protein</topology>
    </subcellularLocation>
</comment>
<evidence type="ECO:0000259" key="15">
    <source>
        <dbReference type="PROSITE" id="PS50110"/>
    </source>
</evidence>
<dbReference type="AlphaFoldDB" id="A0A3B0YV31"/>
<dbReference type="Gene3D" id="1.10.287.130">
    <property type="match status" value="1"/>
</dbReference>
<keyword evidence="10" id="KW-0067">ATP-binding</keyword>
<dbReference type="PRINTS" id="PR00344">
    <property type="entry name" value="BCTRLSENSOR"/>
</dbReference>
<dbReference type="SMART" id="SM00448">
    <property type="entry name" value="REC"/>
    <property type="match status" value="1"/>
</dbReference>
<evidence type="ECO:0000256" key="1">
    <source>
        <dbReference type="ARBA" id="ARBA00000085"/>
    </source>
</evidence>
<dbReference type="Pfam" id="PF02518">
    <property type="entry name" value="HATPase_c"/>
    <property type="match status" value="1"/>
</dbReference>
<evidence type="ECO:0000256" key="13">
    <source>
        <dbReference type="ARBA" id="ARBA00023136"/>
    </source>
</evidence>
<dbReference type="SUPFAM" id="SSF47226">
    <property type="entry name" value="Histidine-containing phosphotransfer domain, HPT domain"/>
    <property type="match status" value="1"/>
</dbReference>
<dbReference type="SMART" id="SM00387">
    <property type="entry name" value="HATPase_c"/>
    <property type="match status" value="1"/>
</dbReference>
<feature type="domain" description="Histidine kinase" evidence="14">
    <location>
        <begin position="226"/>
        <end position="447"/>
    </location>
</feature>
<dbReference type="Gene3D" id="3.40.50.2300">
    <property type="match status" value="1"/>
</dbReference>
<dbReference type="PANTHER" id="PTHR45339:SF1">
    <property type="entry name" value="HYBRID SIGNAL TRANSDUCTION HISTIDINE KINASE J"/>
    <property type="match status" value="1"/>
</dbReference>
<comment type="catalytic activity">
    <reaction evidence="1">
        <text>ATP + protein L-histidine = ADP + protein N-phospho-L-histidine.</text>
        <dbReference type="EC" id="2.7.13.3"/>
    </reaction>
</comment>
<dbReference type="SUPFAM" id="SSF55874">
    <property type="entry name" value="ATPase domain of HSP90 chaperone/DNA topoisomerase II/histidine kinase"/>
    <property type="match status" value="1"/>
</dbReference>
<dbReference type="InterPro" id="IPR004358">
    <property type="entry name" value="Sig_transdc_His_kin-like_C"/>
</dbReference>
<dbReference type="InterPro" id="IPR005467">
    <property type="entry name" value="His_kinase_dom"/>
</dbReference>
<evidence type="ECO:0000256" key="8">
    <source>
        <dbReference type="ARBA" id="ARBA00022741"/>
    </source>
</evidence>
<evidence type="ECO:0000256" key="5">
    <source>
        <dbReference type="ARBA" id="ARBA00022553"/>
    </source>
</evidence>
<dbReference type="GO" id="GO:0000155">
    <property type="term" value="F:phosphorelay sensor kinase activity"/>
    <property type="evidence" value="ECO:0007669"/>
    <property type="project" value="InterPro"/>
</dbReference>
<dbReference type="PROSITE" id="PS50110">
    <property type="entry name" value="RESPONSE_REGULATORY"/>
    <property type="match status" value="1"/>
</dbReference>
<dbReference type="SUPFAM" id="SSF52172">
    <property type="entry name" value="CheY-like"/>
    <property type="match status" value="1"/>
</dbReference>
<evidence type="ECO:0000256" key="2">
    <source>
        <dbReference type="ARBA" id="ARBA00004651"/>
    </source>
</evidence>
<dbReference type="InterPro" id="IPR036641">
    <property type="entry name" value="HPT_dom_sf"/>
</dbReference>
<accession>A0A3B0YV31</accession>
<proteinExistence type="predicted"/>
<dbReference type="Gene3D" id="3.30.565.10">
    <property type="entry name" value="Histidine kinase-like ATPase, C-terminal domain"/>
    <property type="match status" value="1"/>
</dbReference>
<sequence>MTDVKDRSQRTASTQQQVERLDYYEQSYYKLLDSLNIVSNFDYFHISNGKTSDQNQILQITLQRLMQYVSMKEYGFFMVDDDGLDFPLTFCEPKSSNAQLEQDINYFIEEGTFAWVLNHNRGIVLKGTNNTDAKVLHSIATRDRVIGMFVGSLEKDVDNLDETSLTLLSVIMMTCAYMLESSRLKKSIEQHNASLEELIRVRTHELVEAKEQAEASLKAKSEFLSSMSHEIRTPLNGILGMLKLLKETPLNASQQQFLQTADNSSETLLVIINDILDFSKIESGNLQLEEIKFNIYTLIEDVAELLSQKANEKNIEIIPLVSPNTPYLIKGDPTRLKQVLINLVGNAVKFTQKGSVAIIVEPKQSHANTLSLSFRVKDTGIGIPIEAQQRIFEHFSQVDGSTTRKYGGTGLGLAISKRLIEAMGGNIGIESKPNIGSIFYFDCLFAPTQATLSQAVEMNQIQRFSILLIDDQPWNYQYIKNCLPEKTNIAWKTIEPENINEKFDIVILGERLDDATVKSLQNKIASSSNTNPPGIIKLAKFGDTRPNSDITTITKPIHRESFFIALSKMCGLDYKISEETRHINLDALDLKLDSSTQILIVDDNKTNQIVAKTLISSFGAQINLANNGIEAIEAMSKKQYDLVYMDCHMPKMDGFEATRVQREKGESTIIVAMTADVLDNIRNKCFQAGMNDYIAKPICIPELKANLAKWLPHKLLSGNTAKKTKPEQKIQSCRLKMETFDTLHSLMGYEKFSEFIDTFIKSTSNRISSLQSTATKNSPDKIYFIGHNLKSSSGNIGALTLSNLCEELCQNTQEKIQLGKRDRLISKIGTEYKHLEREIEKALMLLEKNLTT</sequence>
<dbReference type="GO" id="GO:0005524">
    <property type="term" value="F:ATP binding"/>
    <property type="evidence" value="ECO:0007669"/>
    <property type="project" value="UniProtKB-KW"/>
</dbReference>
<dbReference type="InterPro" id="IPR011006">
    <property type="entry name" value="CheY-like_superfamily"/>
</dbReference>
<dbReference type="FunFam" id="1.10.287.130:FF:000002">
    <property type="entry name" value="Two-component osmosensing histidine kinase"/>
    <property type="match status" value="1"/>
</dbReference>
<keyword evidence="11" id="KW-1133">Transmembrane helix</keyword>
<gene>
    <name evidence="17" type="ORF">MNBD_GAMMA16-2313</name>
</gene>
<evidence type="ECO:0000259" key="16">
    <source>
        <dbReference type="PROSITE" id="PS50894"/>
    </source>
</evidence>
<dbReference type="GO" id="GO:0005886">
    <property type="term" value="C:plasma membrane"/>
    <property type="evidence" value="ECO:0007669"/>
    <property type="project" value="UniProtKB-SubCell"/>
</dbReference>
<dbReference type="InterPro" id="IPR003661">
    <property type="entry name" value="HisK_dim/P_dom"/>
</dbReference>
<dbReference type="CDD" id="cd16922">
    <property type="entry name" value="HATPase_EvgS-ArcB-TorS-like"/>
    <property type="match status" value="1"/>
</dbReference>
<dbReference type="SUPFAM" id="SSF47384">
    <property type="entry name" value="Homodimeric domain of signal transducing histidine kinase"/>
    <property type="match status" value="1"/>
</dbReference>
<name>A0A3B0YV31_9ZZZZ</name>
<dbReference type="EC" id="2.7.13.3" evidence="3"/>
<evidence type="ECO:0000313" key="17">
    <source>
        <dbReference type="EMBL" id="VAW84818.1"/>
    </source>
</evidence>
<dbReference type="SMART" id="SM00388">
    <property type="entry name" value="HisKA"/>
    <property type="match status" value="1"/>
</dbReference>
<dbReference type="PANTHER" id="PTHR45339">
    <property type="entry name" value="HYBRID SIGNAL TRANSDUCTION HISTIDINE KINASE J"/>
    <property type="match status" value="1"/>
</dbReference>
<dbReference type="PROSITE" id="PS50109">
    <property type="entry name" value="HIS_KIN"/>
    <property type="match status" value="1"/>
</dbReference>
<feature type="domain" description="Response regulatory" evidence="15">
    <location>
        <begin position="597"/>
        <end position="711"/>
    </location>
</feature>
<dbReference type="InterPro" id="IPR001789">
    <property type="entry name" value="Sig_transdc_resp-reg_receiver"/>
</dbReference>
<dbReference type="Gene3D" id="3.30.450.40">
    <property type="match status" value="1"/>
</dbReference>
<reference evidence="17" key="1">
    <citation type="submission" date="2018-06" db="EMBL/GenBank/DDBJ databases">
        <authorList>
            <person name="Zhirakovskaya E."/>
        </authorList>
    </citation>
    <scope>NUCLEOTIDE SEQUENCE</scope>
</reference>
<dbReference type="FunFam" id="3.30.565.10:FF:000010">
    <property type="entry name" value="Sensor histidine kinase RcsC"/>
    <property type="match status" value="1"/>
</dbReference>
<evidence type="ECO:0000256" key="4">
    <source>
        <dbReference type="ARBA" id="ARBA00022475"/>
    </source>
</evidence>
<dbReference type="CDD" id="cd00082">
    <property type="entry name" value="HisKA"/>
    <property type="match status" value="1"/>
</dbReference>
<evidence type="ECO:0000256" key="7">
    <source>
        <dbReference type="ARBA" id="ARBA00022692"/>
    </source>
</evidence>
<dbReference type="Gene3D" id="1.20.120.160">
    <property type="entry name" value="HPT domain"/>
    <property type="match status" value="1"/>
</dbReference>
<dbReference type="Pfam" id="PF01627">
    <property type="entry name" value="Hpt"/>
    <property type="match status" value="1"/>
</dbReference>
<evidence type="ECO:0000256" key="11">
    <source>
        <dbReference type="ARBA" id="ARBA00022989"/>
    </source>
</evidence>
<keyword evidence="5" id="KW-0597">Phosphoprotein</keyword>
<evidence type="ECO:0000256" key="6">
    <source>
        <dbReference type="ARBA" id="ARBA00022679"/>
    </source>
</evidence>
<dbReference type="InterPro" id="IPR003594">
    <property type="entry name" value="HATPase_dom"/>
</dbReference>
<keyword evidence="12" id="KW-0902">Two-component regulatory system</keyword>
<evidence type="ECO:0000256" key="9">
    <source>
        <dbReference type="ARBA" id="ARBA00022777"/>
    </source>
</evidence>
<dbReference type="PROSITE" id="PS50894">
    <property type="entry name" value="HPT"/>
    <property type="match status" value="1"/>
</dbReference>
<dbReference type="InterPro" id="IPR008207">
    <property type="entry name" value="Sig_transdc_His_kin_Hpt_dom"/>
</dbReference>
<dbReference type="InterPro" id="IPR029016">
    <property type="entry name" value="GAF-like_dom_sf"/>
</dbReference>
<protein>
    <recommendedName>
        <fullName evidence="3">histidine kinase</fullName>
        <ecNumber evidence="3">2.7.13.3</ecNumber>
    </recommendedName>
</protein>
<dbReference type="EMBL" id="UOFO01000053">
    <property type="protein sequence ID" value="VAW84818.1"/>
    <property type="molecule type" value="Genomic_DNA"/>
</dbReference>
<keyword evidence="7" id="KW-0812">Transmembrane</keyword>
<keyword evidence="8" id="KW-0547">Nucleotide-binding</keyword>